<comment type="caution">
    <text evidence="1">The sequence shown here is derived from an EMBL/GenBank/DDBJ whole genome shotgun (WGS) entry which is preliminary data.</text>
</comment>
<dbReference type="EMBL" id="JARVKF010000064">
    <property type="protein sequence ID" value="KAK9423691.1"/>
    <property type="molecule type" value="Genomic_DNA"/>
</dbReference>
<reference evidence="1 2" key="1">
    <citation type="journal article" date="2024" name="J. Plant Pathol.">
        <title>Sequence and assembly of the genome of Seiridium unicorne, isolate CBS 538.82, causal agent of cypress canker disease.</title>
        <authorList>
            <person name="Scali E."/>
            <person name="Rocca G.D."/>
            <person name="Danti R."/>
            <person name="Garbelotto M."/>
            <person name="Barberini S."/>
            <person name="Baroncelli R."/>
            <person name="Emiliani G."/>
        </authorList>
    </citation>
    <scope>NUCLEOTIDE SEQUENCE [LARGE SCALE GENOMIC DNA]</scope>
    <source>
        <strain evidence="1 2">BM-138-508</strain>
    </source>
</reference>
<gene>
    <name evidence="1" type="ORF">SUNI508_13955</name>
</gene>
<evidence type="ECO:0000313" key="1">
    <source>
        <dbReference type="EMBL" id="KAK9423691.1"/>
    </source>
</evidence>
<accession>A0ABR2VA30</accession>
<proteinExistence type="predicted"/>
<organism evidence="1 2">
    <name type="scientific">Seiridium unicorne</name>
    <dbReference type="NCBI Taxonomy" id="138068"/>
    <lineage>
        <taxon>Eukaryota</taxon>
        <taxon>Fungi</taxon>
        <taxon>Dikarya</taxon>
        <taxon>Ascomycota</taxon>
        <taxon>Pezizomycotina</taxon>
        <taxon>Sordariomycetes</taxon>
        <taxon>Xylariomycetidae</taxon>
        <taxon>Amphisphaeriales</taxon>
        <taxon>Sporocadaceae</taxon>
        <taxon>Seiridium</taxon>
    </lineage>
</organism>
<dbReference type="Proteomes" id="UP001408356">
    <property type="component" value="Unassembled WGS sequence"/>
</dbReference>
<evidence type="ECO:0000313" key="2">
    <source>
        <dbReference type="Proteomes" id="UP001408356"/>
    </source>
</evidence>
<name>A0ABR2VA30_9PEZI</name>
<keyword evidence="2" id="KW-1185">Reference proteome</keyword>
<sequence length="117" mass="13217">MVKVMSGALRFSAYQVEITKSFPICVRTVLLDPKPVIDSRTNKNQRTTPEEGSICRVDGMAHRTATFPGFCHVYQGGMVRRISARRPLPDWQNQPHDAEVLTRLVGESTTYLSMVQH</sequence>
<protein>
    <submittedName>
        <fullName evidence="1">Uncharacterized protein</fullName>
    </submittedName>
</protein>